<evidence type="ECO:0000313" key="6">
    <source>
        <dbReference type="EMBL" id="AKV82511.1"/>
    </source>
</evidence>
<dbReference type="Proteomes" id="UP000062475">
    <property type="component" value="Chromosome"/>
</dbReference>
<dbReference type="EMBL" id="CP012173">
    <property type="protein sequence ID" value="AKV75773.1"/>
    <property type="molecule type" value="Genomic_DNA"/>
</dbReference>
<dbReference type="EMBL" id="CP012176">
    <property type="protein sequence ID" value="AKV82511.1"/>
    <property type="molecule type" value="Genomic_DNA"/>
</dbReference>
<dbReference type="AlphaFoldDB" id="A0A088E427"/>
<evidence type="ECO:0000313" key="3">
    <source>
        <dbReference type="EMBL" id="AKV75773.1"/>
    </source>
</evidence>
<gene>
    <name evidence="1" type="ORF">HA72_0378</name>
    <name evidence="2" type="ORF">MsedA_0391</name>
    <name evidence="3" type="ORF">MsedB_0391</name>
    <name evidence="4" type="ORF">MsedC_0390</name>
    <name evidence="5" type="ORF">MsedD_0391</name>
    <name evidence="6" type="ORF">MsedE_0391</name>
</gene>
<dbReference type="EMBL" id="CP012174">
    <property type="protein sequence ID" value="AKV78020.1"/>
    <property type="molecule type" value="Genomic_DNA"/>
</dbReference>
<dbReference type="Proteomes" id="UP000056255">
    <property type="component" value="Chromosome"/>
</dbReference>
<evidence type="ECO:0000313" key="5">
    <source>
        <dbReference type="EMBL" id="AKV80265.1"/>
    </source>
</evidence>
<dbReference type="Proteomes" id="UP000068832">
    <property type="component" value="Chromosome"/>
</dbReference>
<dbReference type="EMBL" id="CP008822">
    <property type="protein sequence ID" value="AIM26542.1"/>
    <property type="molecule type" value="Genomic_DNA"/>
</dbReference>
<evidence type="ECO:0000313" key="10">
    <source>
        <dbReference type="Proteomes" id="UP000062398"/>
    </source>
</evidence>
<evidence type="ECO:0000313" key="12">
    <source>
        <dbReference type="Proteomes" id="UP000068832"/>
    </source>
</evidence>
<dbReference type="PATRIC" id="fig|43687.5.peg.389"/>
<reference evidence="6 8" key="3">
    <citation type="submission" date="2015-07" db="EMBL/GenBank/DDBJ databases">
        <title>Physiological, transcriptional responses and genome re-sequencing of acid resistant extremely thermoacidophilic Metallosphaera sedula SARC-M1.</title>
        <authorList>
            <person name="Ai C."/>
            <person name="McCarthy S."/>
            <person name="Eckrich V."/>
            <person name="Rudrappa D."/>
            <person name="Qiu G."/>
            <person name="Blum P."/>
        </authorList>
    </citation>
    <scope>NUCLEOTIDE SEQUENCE [LARGE SCALE GENOMIC DNA]</scope>
    <source>
        <strain evidence="6 8">SARC-M1</strain>
    </source>
</reference>
<dbReference type="OrthoDB" id="38075at2157"/>
<dbReference type="RefSeq" id="WP_012020343.1">
    <property type="nucleotide sequence ID" value="NZ_AP019770.1"/>
</dbReference>
<reference evidence="1 7" key="1">
    <citation type="journal article" date="2014" name="J. Bacteriol.">
        <title>Role of an Archaeal PitA Transporter in the Copper and Arsenic Resistance of Metallosphaera sedula, an Extreme Thermoacidophile.</title>
        <authorList>
            <person name="McCarthy S."/>
            <person name="Ai C."/>
            <person name="Wheaton G."/>
            <person name="Tevatia R."/>
            <person name="Eckrich V."/>
            <person name="Kelly R."/>
            <person name="Blum P."/>
        </authorList>
    </citation>
    <scope>NUCLEOTIDE SEQUENCE [LARGE SCALE GENOMIC DNA]</scope>
    <source>
        <strain evidence="1 7">CuR1</strain>
    </source>
</reference>
<name>A0A088E427_9CREN</name>
<organism evidence="1 7">
    <name type="scientific">Metallosphaera sedula</name>
    <dbReference type="NCBI Taxonomy" id="43687"/>
    <lineage>
        <taxon>Archaea</taxon>
        <taxon>Thermoproteota</taxon>
        <taxon>Thermoprotei</taxon>
        <taxon>Sulfolobales</taxon>
        <taxon>Sulfolobaceae</taxon>
        <taxon>Metallosphaera</taxon>
    </lineage>
</organism>
<evidence type="ECO:0000313" key="4">
    <source>
        <dbReference type="EMBL" id="AKV78020.1"/>
    </source>
</evidence>
<dbReference type="Proteomes" id="UP000062398">
    <property type="component" value="Chromosome"/>
</dbReference>
<evidence type="ECO:0000313" key="7">
    <source>
        <dbReference type="Proteomes" id="UP000029084"/>
    </source>
</evidence>
<sequence length="122" mass="14118">MVKKDSCGCVVERKYASDFLVRRFYALNGERGFRLVTRVNLDGQRWFEIYRRGEEIRYKSSECPLVIIGLEALLEAMEDGVTPENWREVLGRVKGLQINHVLEKLAEELAKVMEVEKSSVHS</sequence>
<reference evidence="9 10" key="2">
    <citation type="journal article" date="2015" name="Genome Announc.">
        <title>Complete Genome Sequences of Evolved Arsenate-Resistant Metallosphaera sedula Strains.</title>
        <authorList>
            <person name="Ai C."/>
            <person name="McCarthy S."/>
            <person name="Schackwitz W."/>
            <person name="Martin J."/>
            <person name="Lipzen A."/>
            <person name="Blum P."/>
        </authorList>
    </citation>
    <scope>NUCLEOTIDE SEQUENCE [LARGE SCALE GENOMIC DNA]</scope>
    <source>
        <strain evidence="4 10">ARS120-1</strain>
        <strain evidence="5 9">ARS120-2</strain>
        <strain evidence="2 12">ARS50-1</strain>
        <strain evidence="3 11">ARS50-2</strain>
    </source>
</reference>
<dbReference type="OMA" id="HYESSEC"/>
<evidence type="ECO:0000313" key="2">
    <source>
        <dbReference type="EMBL" id="AKV73531.1"/>
    </source>
</evidence>
<evidence type="ECO:0000313" key="8">
    <source>
        <dbReference type="Proteomes" id="UP000056255"/>
    </source>
</evidence>
<evidence type="ECO:0000313" key="11">
    <source>
        <dbReference type="Proteomes" id="UP000062475"/>
    </source>
</evidence>
<protein>
    <submittedName>
        <fullName evidence="1">Uncharacterized protein</fullName>
    </submittedName>
</protein>
<dbReference type="GeneID" id="91754825"/>
<proteinExistence type="predicted"/>
<dbReference type="Proteomes" id="UP000061362">
    <property type="component" value="Chromosome"/>
</dbReference>
<evidence type="ECO:0000313" key="9">
    <source>
        <dbReference type="Proteomes" id="UP000061362"/>
    </source>
</evidence>
<evidence type="ECO:0000313" key="1">
    <source>
        <dbReference type="EMBL" id="AIM26542.1"/>
    </source>
</evidence>
<dbReference type="Proteomes" id="UP000029084">
    <property type="component" value="Chromosome"/>
</dbReference>
<dbReference type="EMBL" id="CP012172">
    <property type="protein sequence ID" value="AKV73531.1"/>
    <property type="molecule type" value="Genomic_DNA"/>
</dbReference>
<dbReference type="EMBL" id="CP012175">
    <property type="protein sequence ID" value="AKV80265.1"/>
    <property type="molecule type" value="Genomic_DNA"/>
</dbReference>
<accession>A0A088E427</accession>